<feature type="transmembrane region" description="Helical" evidence="2">
    <location>
        <begin position="152"/>
        <end position="176"/>
    </location>
</feature>
<feature type="transmembrane region" description="Helical" evidence="2">
    <location>
        <begin position="86"/>
        <end position="109"/>
    </location>
</feature>
<dbReference type="OrthoDB" id="196547at2759"/>
<organism evidence="4 5">
    <name type="scientific">Smittium culicis</name>
    <dbReference type="NCBI Taxonomy" id="133412"/>
    <lineage>
        <taxon>Eukaryota</taxon>
        <taxon>Fungi</taxon>
        <taxon>Fungi incertae sedis</taxon>
        <taxon>Zoopagomycota</taxon>
        <taxon>Kickxellomycotina</taxon>
        <taxon>Harpellomycetes</taxon>
        <taxon>Harpellales</taxon>
        <taxon>Legeriomycetaceae</taxon>
        <taxon>Smittium</taxon>
    </lineage>
</organism>
<feature type="signal peptide" evidence="3">
    <location>
        <begin position="1"/>
        <end position="23"/>
    </location>
</feature>
<dbReference type="InterPro" id="IPR036305">
    <property type="entry name" value="RGS_sf"/>
</dbReference>
<dbReference type="Proteomes" id="UP000187283">
    <property type="component" value="Unassembled WGS sequence"/>
</dbReference>
<dbReference type="STRING" id="133412.A0A1R1XUI0"/>
<dbReference type="Gene3D" id="1.10.167.10">
    <property type="entry name" value="Regulator of G-protein Signalling 4, domain 2"/>
    <property type="match status" value="1"/>
</dbReference>
<proteinExistence type="predicted"/>
<keyword evidence="3" id="KW-0732">Signal</keyword>
<keyword evidence="2" id="KW-0812">Transmembrane</keyword>
<evidence type="ECO:0000313" key="5">
    <source>
        <dbReference type="Proteomes" id="UP000187283"/>
    </source>
</evidence>
<feature type="transmembrane region" description="Helical" evidence="2">
    <location>
        <begin position="264"/>
        <end position="285"/>
    </location>
</feature>
<dbReference type="AlphaFoldDB" id="A0A1R1XUI0"/>
<feature type="transmembrane region" description="Helical" evidence="2">
    <location>
        <begin position="305"/>
        <end position="327"/>
    </location>
</feature>
<evidence type="ECO:0000256" key="2">
    <source>
        <dbReference type="SAM" id="Phobius"/>
    </source>
</evidence>
<evidence type="ECO:0000313" key="4">
    <source>
        <dbReference type="EMBL" id="OMJ18291.1"/>
    </source>
</evidence>
<feature type="transmembrane region" description="Helical" evidence="2">
    <location>
        <begin position="339"/>
        <end position="356"/>
    </location>
</feature>
<accession>A0A1R1XUI0</accession>
<keyword evidence="2" id="KW-1133">Transmembrane helix</keyword>
<comment type="caution">
    <text evidence="4">The sequence shown here is derived from an EMBL/GenBank/DDBJ whole genome shotgun (WGS) entry which is preliminary data.</text>
</comment>
<keyword evidence="5" id="KW-1185">Reference proteome</keyword>
<name>A0A1R1XUI0_9FUNG</name>
<gene>
    <name evidence="4" type="ORF">AYI70_g5436</name>
</gene>
<evidence type="ECO:0000256" key="1">
    <source>
        <dbReference type="SAM" id="MobiDB-lite"/>
    </source>
</evidence>
<reference evidence="4 5" key="1">
    <citation type="submission" date="2017-01" db="EMBL/GenBank/DDBJ databases">
        <authorList>
            <person name="Mah S.A."/>
            <person name="Swanson W.J."/>
            <person name="Moy G.W."/>
            <person name="Vacquier V.D."/>
        </authorList>
    </citation>
    <scope>NUCLEOTIDE SEQUENCE [LARGE SCALE GENOMIC DNA]</scope>
    <source>
        <strain evidence="4 5">GSMNP</strain>
    </source>
</reference>
<evidence type="ECO:0000256" key="3">
    <source>
        <dbReference type="SAM" id="SignalP"/>
    </source>
</evidence>
<feature type="transmembrane region" description="Helical" evidence="2">
    <location>
        <begin position="121"/>
        <end position="140"/>
    </location>
</feature>
<dbReference type="InterPro" id="IPR044926">
    <property type="entry name" value="RGS_subdomain_2"/>
</dbReference>
<evidence type="ECO:0008006" key="6">
    <source>
        <dbReference type="Google" id="ProtNLM"/>
    </source>
</evidence>
<feature type="transmembrane region" description="Helical" evidence="2">
    <location>
        <begin position="368"/>
        <end position="391"/>
    </location>
</feature>
<feature type="region of interest" description="Disordered" evidence="1">
    <location>
        <begin position="475"/>
        <end position="500"/>
    </location>
</feature>
<dbReference type="EMBL" id="LSSN01001794">
    <property type="protein sequence ID" value="OMJ18291.1"/>
    <property type="molecule type" value="Genomic_DNA"/>
</dbReference>
<feature type="chain" id="PRO_5012367762" description="RGS domain-containing protein" evidence="3">
    <location>
        <begin position="24"/>
        <end position="651"/>
    </location>
</feature>
<dbReference type="SUPFAM" id="SSF48097">
    <property type="entry name" value="Regulator of G-protein signaling, RGS"/>
    <property type="match status" value="1"/>
</dbReference>
<protein>
    <recommendedName>
        <fullName evidence="6">RGS domain-containing protein</fullName>
    </recommendedName>
</protein>
<keyword evidence="2" id="KW-0472">Membrane</keyword>
<sequence>MKLPFARILLLFAIAISLHIVNSQDLNGASLRRGSIKDAIRFESEQTLKKIQTENLTEAEISELMKKLQKLSVTEVYLTVKLPKQIFWYSFLGVWSIIVFVSTFMYFKVSANTQESRYKSRTISIVVVVSGFIFTAHAIVTEATVPYYPCFLRIWLGYNTLTIFCFSILTRAIVYISQVRMIRFKNEISSLLNQVDNKITIDDDESGTEKIDNRTYMDKSSFVLYKRLILNSDYSTNIDDKQAEIQFRLTVNNQVLDLVRTRNYLIGCGIVLLFSIGLSAYFTTFENYHIIPSSYECPAGITTPILPLYIIMFVTLAFLVPLIFLTIGFTDAYGMQSELIITMVTTFFLVTALVVYNQKATPKMLLYATGYVLVLPVFILQQMFLIILPLINILKINKQTGGSLKGGTSRNAAANTSRKEQFEGLLAYPAGFSRLTKAALETFCPENVEFLKDYQMLKFRICSLVVSNNGDDSKNLSVLTEESDRKTKNSSQTSLDKKEEVDGKIVPIHSSLLVGSSFENGQMNDSQDVDMDQLISGELVPPLPITIPEAVYKMGLILDLQSMNESQGKKERTTPKMTLVPNSIKDDFWKFYIKYIQEDALLAVNIPVKIITPISEAVKQERFTLGIFDDALEEVLNSLYTNTYPIMLKTL</sequence>